<keyword evidence="3" id="KW-1185">Reference proteome</keyword>
<dbReference type="AlphaFoldDB" id="A0A165YH78"/>
<proteinExistence type="predicted"/>
<feature type="region of interest" description="Disordered" evidence="1">
    <location>
        <begin position="123"/>
        <end position="146"/>
    </location>
</feature>
<reference evidence="2 3" key="1">
    <citation type="journal article" date="2016" name="Mol. Biol. Evol.">
        <title>Comparative Genomics of Early-Diverging Mushroom-Forming Fungi Provides Insights into the Origins of Lignocellulose Decay Capabilities.</title>
        <authorList>
            <person name="Nagy L.G."/>
            <person name="Riley R."/>
            <person name="Tritt A."/>
            <person name="Adam C."/>
            <person name="Daum C."/>
            <person name="Floudas D."/>
            <person name="Sun H."/>
            <person name="Yadav J.S."/>
            <person name="Pangilinan J."/>
            <person name="Larsson K.H."/>
            <person name="Matsuura K."/>
            <person name="Barry K."/>
            <person name="Labutti K."/>
            <person name="Kuo R."/>
            <person name="Ohm R.A."/>
            <person name="Bhattacharya S.S."/>
            <person name="Shirouzu T."/>
            <person name="Yoshinaga Y."/>
            <person name="Martin F.M."/>
            <person name="Grigoriev I.V."/>
            <person name="Hibbett D.S."/>
        </authorList>
    </citation>
    <scope>NUCLEOTIDE SEQUENCE [LARGE SCALE GENOMIC DNA]</scope>
    <source>
        <strain evidence="2 3">HHB10207 ss-3</strain>
    </source>
</reference>
<evidence type="ECO:0000313" key="2">
    <source>
        <dbReference type="EMBL" id="KZT33248.1"/>
    </source>
</evidence>
<evidence type="ECO:0000256" key="1">
    <source>
        <dbReference type="SAM" id="MobiDB-lite"/>
    </source>
</evidence>
<protein>
    <submittedName>
        <fullName evidence="2">Uncharacterized protein</fullName>
    </submittedName>
</protein>
<sequence length="240" mass="26994">MSSHQLTPSQRRAVVAQYRSRFREVQTLERHRARYIRYFNERVNRFHASRGYPAWPVVHPCETNGEFAESVYEFVFQYNQCVIESQRLPLSAPLRWDTNGPMLRAFFGLYRRTVVYAYAEEQDTSDYEKEKTPPPPNNPQPTASLSPILARPQPIIVKDSFPSPPNIPNTISHSQGSPSVGSSGTEIQAPSAPPSSAAPESQISHTALELLRQLVNQMPKPSADKGSNIDLRKYGIGISV</sequence>
<name>A0A165YH78_9AGAM</name>
<gene>
    <name evidence="2" type="ORF">SISSUDRAFT_1066300</name>
</gene>
<dbReference type="EMBL" id="KV428255">
    <property type="protein sequence ID" value="KZT33248.1"/>
    <property type="molecule type" value="Genomic_DNA"/>
</dbReference>
<feature type="region of interest" description="Disordered" evidence="1">
    <location>
        <begin position="159"/>
        <end position="205"/>
    </location>
</feature>
<feature type="compositionally biased region" description="Low complexity" evidence="1">
    <location>
        <begin position="172"/>
        <end position="204"/>
    </location>
</feature>
<organism evidence="2 3">
    <name type="scientific">Sistotremastrum suecicum HHB10207 ss-3</name>
    <dbReference type="NCBI Taxonomy" id="1314776"/>
    <lineage>
        <taxon>Eukaryota</taxon>
        <taxon>Fungi</taxon>
        <taxon>Dikarya</taxon>
        <taxon>Basidiomycota</taxon>
        <taxon>Agaricomycotina</taxon>
        <taxon>Agaricomycetes</taxon>
        <taxon>Sistotremastrales</taxon>
        <taxon>Sistotremastraceae</taxon>
        <taxon>Sistotremastrum</taxon>
    </lineage>
</organism>
<accession>A0A165YH78</accession>
<evidence type="ECO:0000313" key="3">
    <source>
        <dbReference type="Proteomes" id="UP000076798"/>
    </source>
</evidence>
<dbReference type="Proteomes" id="UP000076798">
    <property type="component" value="Unassembled WGS sequence"/>
</dbReference>